<dbReference type="SMART" id="SM00256">
    <property type="entry name" value="FBOX"/>
    <property type="match status" value="1"/>
</dbReference>
<dbReference type="OMA" id="LISCNFA"/>
<evidence type="ECO:0000313" key="2">
    <source>
        <dbReference type="EMBL" id="KYP55999.1"/>
    </source>
</evidence>
<reference evidence="2 3" key="1">
    <citation type="journal article" date="2012" name="Nat. Biotechnol.">
        <title>Draft genome sequence of pigeonpea (Cajanus cajan), an orphan legume crop of resource-poor farmers.</title>
        <authorList>
            <person name="Varshney R.K."/>
            <person name="Chen W."/>
            <person name="Li Y."/>
            <person name="Bharti A.K."/>
            <person name="Saxena R.K."/>
            <person name="Schlueter J.A."/>
            <person name="Donoghue M.T."/>
            <person name="Azam S."/>
            <person name="Fan G."/>
            <person name="Whaley A.M."/>
            <person name="Farmer A.D."/>
            <person name="Sheridan J."/>
            <person name="Iwata A."/>
            <person name="Tuteja R."/>
            <person name="Penmetsa R.V."/>
            <person name="Wu W."/>
            <person name="Upadhyaya H.D."/>
            <person name="Yang S.P."/>
            <person name="Shah T."/>
            <person name="Saxena K.B."/>
            <person name="Michael T."/>
            <person name="McCombie W.R."/>
            <person name="Yang B."/>
            <person name="Zhang G."/>
            <person name="Yang H."/>
            <person name="Wang J."/>
            <person name="Spillane C."/>
            <person name="Cook D.R."/>
            <person name="May G.D."/>
            <person name="Xu X."/>
            <person name="Jackson S.A."/>
        </authorList>
    </citation>
    <scope>NUCLEOTIDE SEQUENCE [LARGE SCALE GENOMIC DNA]</scope>
    <source>
        <strain evidence="3">cv. Asha</strain>
    </source>
</reference>
<dbReference type="Gramene" id="C.cajan_02174.t">
    <property type="protein sequence ID" value="C.cajan_02174.t.cds1"/>
    <property type="gene ID" value="C.cajan_02174"/>
</dbReference>
<dbReference type="AlphaFoldDB" id="A0A151SML1"/>
<dbReference type="PANTHER" id="PTHR31293:SF12">
    <property type="entry name" value="RNI-LIKE SUPERFAMILY PROTEIN"/>
    <property type="match status" value="1"/>
</dbReference>
<dbReference type="Gene3D" id="3.80.10.10">
    <property type="entry name" value="Ribonuclease Inhibitor"/>
    <property type="match status" value="1"/>
</dbReference>
<name>A0A151SML1_CAJCA</name>
<dbReference type="SUPFAM" id="SSF81383">
    <property type="entry name" value="F-box domain"/>
    <property type="match status" value="1"/>
</dbReference>
<protein>
    <submittedName>
        <fullName evidence="2">F-box/LRR-repeat protein At5g41840 family</fullName>
    </submittedName>
</protein>
<dbReference type="CDD" id="cd22160">
    <property type="entry name" value="F-box_AtFBL13-like"/>
    <property type="match status" value="1"/>
</dbReference>
<dbReference type="STRING" id="3821.A0A151SML1"/>
<evidence type="ECO:0000313" key="3">
    <source>
        <dbReference type="Proteomes" id="UP000075243"/>
    </source>
</evidence>
<evidence type="ECO:0000259" key="1">
    <source>
        <dbReference type="PROSITE" id="PS50181"/>
    </source>
</evidence>
<accession>A0A151SML1</accession>
<proteinExistence type="predicted"/>
<dbReference type="InterPro" id="IPR036047">
    <property type="entry name" value="F-box-like_dom_sf"/>
</dbReference>
<dbReference type="InterPro" id="IPR055294">
    <property type="entry name" value="FBL60-like"/>
</dbReference>
<dbReference type="InterPro" id="IPR001810">
    <property type="entry name" value="F-box_dom"/>
</dbReference>
<dbReference type="Pfam" id="PF24758">
    <property type="entry name" value="LRR_At5g56370"/>
    <property type="match status" value="1"/>
</dbReference>
<dbReference type="InterPro" id="IPR032675">
    <property type="entry name" value="LRR_dom_sf"/>
</dbReference>
<dbReference type="Proteomes" id="UP000075243">
    <property type="component" value="Chromosome 11"/>
</dbReference>
<dbReference type="SUPFAM" id="SSF52047">
    <property type="entry name" value="RNI-like"/>
    <property type="match status" value="1"/>
</dbReference>
<sequence length="234" mass="26582">MADRISSLPDELVCHILSFLPTKEAVATSVLAKNWKPLWLSVPTLHFNDQNYLQNEDTYSRFLQSVYTVMLLRDASQPIQSFNLECKSPLCNTYIVNVWVTAAIQRKVERLSLSLFFMGNLPSCILTSTTLVVLNLKGLIVKTVSSVSFPSLKTLHLRGVYFPGPGFLFEVLSSCPVLEDLLMSSVLFNESRQINFLPKLIKADISSFRLYIPIAPFCKAEFLRIEVVCMYYHE</sequence>
<dbReference type="PROSITE" id="PS50181">
    <property type="entry name" value="FBOX"/>
    <property type="match status" value="1"/>
</dbReference>
<dbReference type="Pfam" id="PF00646">
    <property type="entry name" value="F-box"/>
    <property type="match status" value="1"/>
</dbReference>
<gene>
    <name evidence="2" type="ORF">KK1_002226</name>
</gene>
<keyword evidence="3" id="KW-1185">Reference proteome</keyword>
<dbReference type="Gene3D" id="1.20.1280.50">
    <property type="match status" value="1"/>
</dbReference>
<dbReference type="InterPro" id="IPR053781">
    <property type="entry name" value="F-box_AtFBL13-like"/>
</dbReference>
<organism evidence="2 3">
    <name type="scientific">Cajanus cajan</name>
    <name type="common">Pigeon pea</name>
    <name type="synonym">Cajanus indicus</name>
    <dbReference type="NCBI Taxonomy" id="3821"/>
    <lineage>
        <taxon>Eukaryota</taxon>
        <taxon>Viridiplantae</taxon>
        <taxon>Streptophyta</taxon>
        <taxon>Embryophyta</taxon>
        <taxon>Tracheophyta</taxon>
        <taxon>Spermatophyta</taxon>
        <taxon>Magnoliopsida</taxon>
        <taxon>eudicotyledons</taxon>
        <taxon>Gunneridae</taxon>
        <taxon>Pentapetalae</taxon>
        <taxon>rosids</taxon>
        <taxon>fabids</taxon>
        <taxon>Fabales</taxon>
        <taxon>Fabaceae</taxon>
        <taxon>Papilionoideae</taxon>
        <taxon>50 kb inversion clade</taxon>
        <taxon>NPAAA clade</taxon>
        <taxon>indigoferoid/millettioid clade</taxon>
        <taxon>Phaseoleae</taxon>
        <taxon>Cajanus</taxon>
    </lineage>
</organism>
<dbReference type="PANTHER" id="PTHR31293">
    <property type="entry name" value="RNI-LIKE SUPERFAMILY PROTEIN"/>
    <property type="match status" value="1"/>
</dbReference>
<dbReference type="InterPro" id="IPR055411">
    <property type="entry name" value="LRR_FXL15/At3g58940/PEG3-like"/>
</dbReference>
<feature type="domain" description="F-box" evidence="1">
    <location>
        <begin position="2"/>
        <end position="50"/>
    </location>
</feature>
<dbReference type="EMBL" id="CM003613">
    <property type="protein sequence ID" value="KYP55999.1"/>
    <property type="molecule type" value="Genomic_DNA"/>
</dbReference>